<reference evidence="1 2" key="1">
    <citation type="submission" date="2020-08" db="EMBL/GenBank/DDBJ databases">
        <title>Genomic Encyclopedia of Type Strains, Phase IV (KMG-IV): sequencing the most valuable type-strain genomes for metagenomic binning, comparative biology and taxonomic classification.</title>
        <authorList>
            <person name="Goeker M."/>
        </authorList>
    </citation>
    <scope>NUCLEOTIDE SEQUENCE [LARGE SCALE GENOMIC DNA]</scope>
    <source>
        <strain evidence="1 2">DSM 24696</strain>
    </source>
</reference>
<comment type="caution">
    <text evidence="1">The sequence shown here is derived from an EMBL/GenBank/DDBJ whole genome shotgun (WGS) entry which is preliminary data.</text>
</comment>
<protein>
    <submittedName>
        <fullName evidence="1">Uncharacterized protein</fullName>
    </submittedName>
</protein>
<evidence type="ECO:0000313" key="2">
    <source>
        <dbReference type="Proteomes" id="UP000551878"/>
    </source>
</evidence>
<name>A0A840QM59_9BACI</name>
<keyword evidence="2" id="KW-1185">Reference proteome</keyword>
<dbReference type="AlphaFoldDB" id="A0A840QM59"/>
<dbReference type="EMBL" id="JACHHB010000002">
    <property type="protein sequence ID" value="MBB5172454.1"/>
    <property type="molecule type" value="Genomic_DNA"/>
</dbReference>
<evidence type="ECO:0000313" key="1">
    <source>
        <dbReference type="EMBL" id="MBB5172454.1"/>
    </source>
</evidence>
<organism evidence="1 2">
    <name type="scientific">Texcoconibacillus texcoconensis</name>
    <dbReference type="NCBI Taxonomy" id="1095777"/>
    <lineage>
        <taxon>Bacteria</taxon>
        <taxon>Bacillati</taxon>
        <taxon>Bacillota</taxon>
        <taxon>Bacilli</taxon>
        <taxon>Bacillales</taxon>
        <taxon>Bacillaceae</taxon>
        <taxon>Texcoconibacillus</taxon>
    </lineage>
</organism>
<sequence length="44" mass="5293">MKSIEYKRRFIGLKQEPVLNYVVRLPGGEVEKWVKQKPLFIYVI</sequence>
<gene>
    <name evidence="1" type="ORF">HNQ41_000598</name>
</gene>
<accession>A0A840QM59</accession>
<dbReference type="Proteomes" id="UP000551878">
    <property type="component" value="Unassembled WGS sequence"/>
</dbReference>
<proteinExistence type="predicted"/>